<evidence type="ECO:0000259" key="9">
    <source>
        <dbReference type="PROSITE" id="PS51980"/>
    </source>
</evidence>
<name>A0AAD9L3X5_RIDPI</name>
<dbReference type="GO" id="GO:0000987">
    <property type="term" value="F:cis-regulatory region sequence-specific DNA binding"/>
    <property type="evidence" value="ECO:0007669"/>
    <property type="project" value="TreeGrafter"/>
</dbReference>
<dbReference type="Proteomes" id="UP001209878">
    <property type="component" value="Unassembled WGS sequence"/>
</dbReference>
<comment type="caution">
    <text evidence="10">The sequence shown here is derived from an EMBL/GenBank/DDBJ whole genome shotgun (WGS) entry which is preliminary data.</text>
</comment>
<feature type="compositionally biased region" description="Polar residues" evidence="8">
    <location>
        <begin position="260"/>
        <end position="283"/>
    </location>
</feature>
<organism evidence="10 11">
    <name type="scientific">Ridgeia piscesae</name>
    <name type="common">Tubeworm</name>
    <dbReference type="NCBI Taxonomy" id="27915"/>
    <lineage>
        <taxon>Eukaryota</taxon>
        <taxon>Metazoa</taxon>
        <taxon>Spiralia</taxon>
        <taxon>Lophotrochozoa</taxon>
        <taxon>Annelida</taxon>
        <taxon>Polychaeta</taxon>
        <taxon>Sedentaria</taxon>
        <taxon>Canalipalpata</taxon>
        <taxon>Sabellida</taxon>
        <taxon>Siboglinidae</taxon>
        <taxon>Ridgeia</taxon>
    </lineage>
</organism>
<dbReference type="InterPro" id="IPR036390">
    <property type="entry name" value="WH_DNA-bd_sf"/>
</dbReference>
<feature type="compositionally biased region" description="Low complexity" evidence="8">
    <location>
        <begin position="189"/>
        <end position="198"/>
    </location>
</feature>
<feature type="compositionally biased region" description="Low complexity" evidence="8">
    <location>
        <begin position="373"/>
        <end position="430"/>
    </location>
</feature>
<keyword evidence="7" id="KW-0175">Coiled coil</keyword>
<dbReference type="GO" id="GO:0008023">
    <property type="term" value="C:transcription elongation factor complex"/>
    <property type="evidence" value="ECO:0007669"/>
    <property type="project" value="InterPro"/>
</dbReference>
<dbReference type="Pfam" id="PF07303">
    <property type="entry name" value="Occludin_ELL"/>
    <property type="match status" value="1"/>
</dbReference>
<dbReference type="InterPro" id="IPR031176">
    <property type="entry name" value="ELL/occludin"/>
</dbReference>
<evidence type="ECO:0000313" key="11">
    <source>
        <dbReference type="Proteomes" id="UP001209878"/>
    </source>
</evidence>
<evidence type="ECO:0000256" key="4">
    <source>
        <dbReference type="ARBA" id="ARBA00023163"/>
    </source>
</evidence>
<evidence type="ECO:0000256" key="7">
    <source>
        <dbReference type="SAM" id="Coils"/>
    </source>
</evidence>
<dbReference type="GO" id="GO:0042795">
    <property type="term" value="P:snRNA transcription by RNA polymerase II"/>
    <property type="evidence" value="ECO:0007669"/>
    <property type="project" value="TreeGrafter"/>
</dbReference>
<feature type="coiled-coil region" evidence="7">
    <location>
        <begin position="558"/>
        <end position="606"/>
    </location>
</feature>
<evidence type="ECO:0000256" key="6">
    <source>
        <dbReference type="PROSITE-ProRule" id="PRU01324"/>
    </source>
</evidence>
<evidence type="ECO:0000256" key="5">
    <source>
        <dbReference type="ARBA" id="ARBA00023242"/>
    </source>
</evidence>
<gene>
    <name evidence="10" type="ORF">NP493_355g01024</name>
</gene>
<evidence type="ECO:0000256" key="3">
    <source>
        <dbReference type="ARBA" id="ARBA00023015"/>
    </source>
</evidence>
<dbReference type="PANTHER" id="PTHR23288">
    <property type="entry name" value="OCCLUDIN AND RNA POLYMERASE II ELONGATION FACTOR ELL"/>
    <property type="match status" value="1"/>
</dbReference>
<dbReference type="Gene3D" id="6.10.140.340">
    <property type="match status" value="1"/>
</dbReference>
<dbReference type="Pfam" id="PF10390">
    <property type="entry name" value="ELL"/>
    <property type="match status" value="1"/>
</dbReference>
<proteinExistence type="inferred from homology"/>
<feature type="compositionally biased region" description="Polar residues" evidence="8">
    <location>
        <begin position="483"/>
        <end position="492"/>
    </location>
</feature>
<keyword evidence="4" id="KW-0804">Transcription</keyword>
<dbReference type="InterPro" id="IPR010844">
    <property type="entry name" value="Occludin_ELL"/>
</dbReference>
<feature type="region of interest" description="Disordered" evidence="8">
    <location>
        <begin position="372"/>
        <end position="527"/>
    </location>
</feature>
<keyword evidence="3" id="KW-0805">Transcription regulation</keyword>
<reference evidence="10" key="1">
    <citation type="journal article" date="2023" name="Mol. Biol. Evol.">
        <title>Third-Generation Sequencing Reveals the Adaptive Role of the Epigenome in Three Deep-Sea Polychaetes.</title>
        <authorList>
            <person name="Perez M."/>
            <person name="Aroh O."/>
            <person name="Sun Y."/>
            <person name="Lan Y."/>
            <person name="Juniper S.K."/>
            <person name="Young C.R."/>
            <person name="Angers B."/>
            <person name="Qian P.Y."/>
        </authorList>
    </citation>
    <scope>NUCLEOTIDE SEQUENCE</scope>
    <source>
        <strain evidence="10">R07B-5</strain>
    </source>
</reference>
<dbReference type="PROSITE" id="PS51980">
    <property type="entry name" value="OCEL"/>
    <property type="match status" value="1"/>
</dbReference>
<dbReference type="EMBL" id="JAODUO010000356">
    <property type="protein sequence ID" value="KAK2182375.1"/>
    <property type="molecule type" value="Genomic_DNA"/>
</dbReference>
<feature type="compositionally biased region" description="Polar residues" evidence="8">
    <location>
        <begin position="199"/>
        <end position="245"/>
    </location>
</feature>
<feature type="region of interest" description="Disordered" evidence="8">
    <location>
        <begin position="138"/>
        <end position="283"/>
    </location>
</feature>
<evidence type="ECO:0000256" key="1">
    <source>
        <dbReference type="ARBA" id="ARBA00004123"/>
    </source>
</evidence>
<dbReference type="SUPFAM" id="SSF46785">
    <property type="entry name" value="Winged helix' DNA-binding domain"/>
    <property type="match status" value="1"/>
</dbReference>
<comment type="similarity">
    <text evidence="2 6">Belongs to the ELL/occludin family.</text>
</comment>
<dbReference type="InterPro" id="IPR019464">
    <property type="entry name" value="ELL_N"/>
</dbReference>
<evidence type="ECO:0000256" key="8">
    <source>
        <dbReference type="SAM" id="MobiDB-lite"/>
    </source>
</evidence>
<dbReference type="PANTHER" id="PTHR23288:SF17">
    <property type="entry name" value="RNA POLYMERASE II ELONGATION FACTOR ELL"/>
    <property type="match status" value="1"/>
</dbReference>
<feature type="domain" description="OCEL" evidence="9">
    <location>
        <begin position="529"/>
        <end position="638"/>
    </location>
</feature>
<evidence type="ECO:0000256" key="2">
    <source>
        <dbReference type="ARBA" id="ARBA00009171"/>
    </source>
</evidence>
<keyword evidence="11" id="KW-1185">Reference proteome</keyword>
<dbReference type="AlphaFoldDB" id="A0AAD9L3X5"/>
<comment type="subcellular location">
    <subcellularLocation>
        <location evidence="1">Nucleus</location>
    </subcellularLocation>
</comment>
<dbReference type="InterPro" id="IPR042065">
    <property type="entry name" value="E3_ELL-like"/>
</dbReference>
<dbReference type="Gene3D" id="1.10.10.2670">
    <property type="entry name" value="E3 ubiquitin-protein ligase"/>
    <property type="match status" value="1"/>
</dbReference>
<dbReference type="GO" id="GO:0032968">
    <property type="term" value="P:positive regulation of transcription elongation by RNA polymerase II"/>
    <property type="evidence" value="ECO:0007669"/>
    <property type="project" value="TreeGrafter"/>
</dbReference>
<accession>A0AAD9L3X5</accession>
<sequence>MHQTYYKPYSTRNGMSRRPNIQFTGSHGIVHIPVKKSCDNTEGYCTFHFSLSSIQGDPYGSYECVQQDNIRRDALECLGSLTHKISVHANDDVYQSTKQRMAALESEVKKSCAKEIKASGPRIGHKVKKVVKHGMKLNGVVSGNHGNSRPAVASLPSSYPGRHQYNGHAAPAVPPSKPVSINTGHDSQRGQFGSRSSGNHGNPQRVSPNSVAESQANDSSKNSSHPLKVQSDANSSHSRQLTSRNNGHRGNPLKAKPDHGNSNVVAKSSPGLHQNTLGRHTHSSSILNVPYRERILHLLALKSYKKPELMSRLQRDGIREKDKNSLGSTLKEIAVFSPRENAYSLAKHMYSEVQQNYPFYSDEDRQILKQRMPQVPSPSQVNSPAVSPVHSNSSQGGSPQSQSQVSSQHSGGSPQSQVSSQQSGGNPQSQKRSSNSMNDDDPFPTKKQRLAHVPKDGNDTKLSPKATSPKLNGDTGPVKRSCDSSTPVALSNSKHRQKQPGVVTQGGSPLSNQENDCSKSEEAATAEMPDYERKYQRILSKEQRYAYKADFNRQYDEYRRLHSNIEKVANKFEQLRQQLKQHEEGTEEYENIKQRILSEYRQVKNKPKYVQQRQVCDYLHKKLGHIKSLILEFDNKQRSGAS</sequence>
<evidence type="ECO:0000313" key="10">
    <source>
        <dbReference type="EMBL" id="KAK2182375.1"/>
    </source>
</evidence>
<dbReference type="SUPFAM" id="SSF144292">
    <property type="entry name" value="occludin/ELL-like"/>
    <property type="match status" value="1"/>
</dbReference>
<feature type="compositionally biased region" description="Polar residues" evidence="8">
    <location>
        <begin position="505"/>
        <end position="515"/>
    </location>
</feature>
<dbReference type="GO" id="GO:0006368">
    <property type="term" value="P:transcription elongation by RNA polymerase II"/>
    <property type="evidence" value="ECO:0007669"/>
    <property type="project" value="InterPro"/>
</dbReference>
<protein>
    <recommendedName>
        <fullName evidence="9">OCEL domain-containing protein</fullName>
    </recommendedName>
</protein>
<keyword evidence="5" id="KW-0539">Nucleus</keyword>